<evidence type="ECO:0000313" key="3">
    <source>
        <dbReference type="Proteomes" id="UP000257595"/>
    </source>
</evidence>
<dbReference type="Pfam" id="PF07460">
    <property type="entry name" value="NUMOD3"/>
    <property type="match status" value="2"/>
</dbReference>
<dbReference type="GeneID" id="65109682"/>
<sequence>MFIVYLTIYSGDKLPPFYIGSTSLKKFNEGYTGSVRSKKYKKIYYEEKINNPHLFDVCIVDVFETRKEAIQAEYKYQKLNNVVKSTKFFNMSMASPNGFFGMPVLKEDNPFYNKKHTKSSLKLMSECKLGDKNPCYGLKREKHSIAMKGSKNPFYNKKHTKEALIKCGLKNRTSPVWKYESALFKLWIELNKPKVSVFSKESINRGFPKGSYKNIVRQFERTVNDR</sequence>
<dbReference type="InterPro" id="IPR003611">
    <property type="entry name" value="NUMOD3"/>
</dbReference>
<accession>A0A249XX17</accession>
<protein>
    <recommendedName>
        <fullName evidence="1">Nuclease associated modular domain-containing protein</fullName>
    </recommendedName>
</protein>
<dbReference type="RefSeq" id="YP_010092137.1">
    <property type="nucleotide sequence ID" value="NC_055727.1"/>
</dbReference>
<feature type="domain" description="Nuclease associated modular" evidence="1">
    <location>
        <begin position="107"/>
        <end position="125"/>
    </location>
</feature>
<keyword evidence="3" id="KW-1185">Reference proteome</keyword>
<organism evidence="2 3">
    <name type="scientific">Proteus phage PM2</name>
    <dbReference type="NCBI Taxonomy" id="2025809"/>
    <lineage>
        <taxon>Viruses</taxon>
        <taxon>Duplodnaviria</taxon>
        <taxon>Heunggongvirae</taxon>
        <taxon>Uroviricota</taxon>
        <taxon>Caudoviricetes</taxon>
        <taxon>Pantevenvirales</taxon>
        <taxon>Straboviridae</taxon>
        <taxon>Bragavirus</taxon>
        <taxon>Bragavirus pm2</taxon>
    </lineage>
</organism>
<dbReference type="GO" id="GO:0003677">
    <property type="term" value="F:DNA binding"/>
    <property type="evidence" value="ECO:0007669"/>
    <property type="project" value="InterPro"/>
</dbReference>
<evidence type="ECO:0000313" key="2">
    <source>
        <dbReference type="EMBL" id="ASZ76529.1"/>
    </source>
</evidence>
<dbReference type="EMBL" id="MF001355">
    <property type="protein sequence ID" value="ASZ76529.1"/>
    <property type="molecule type" value="Genomic_DNA"/>
</dbReference>
<dbReference type="SUPFAM" id="SSF64496">
    <property type="entry name" value="DNA-binding domain of intron-encoded endonucleases"/>
    <property type="match status" value="1"/>
</dbReference>
<dbReference type="Proteomes" id="UP000257595">
    <property type="component" value="Segment"/>
</dbReference>
<name>A0A249XX17_9CAUD</name>
<evidence type="ECO:0000259" key="1">
    <source>
        <dbReference type="Pfam" id="PF07460"/>
    </source>
</evidence>
<feature type="domain" description="Nuclease associated modular" evidence="1">
    <location>
        <begin position="142"/>
        <end position="164"/>
    </location>
</feature>
<dbReference type="KEGG" id="vg:65109682"/>
<proteinExistence type="predicted"/>
<reference evidence="2 3" key="1">
    <citation type="submission" date="2017-04" db="EMBL/GenBank/DDBJ databases">
        <title>Complete Genome Sequence of Lytic Bacteriophage PM2 Infecting Proteus mirabilis Isolates.</title>
        <authorList>
            <person name="Kim D."/>
            <person name="Kim Y.J."/>
            <person name="Han B.K."/>
            <person name="Kim H."/>
        </authorList>
    </citation>
    <scope>NUCLEOTIDE SEQUENCE [LARGE SCALE GENOMIC DNA]</scope>
</reference>